<feature type="region of interest" description="Disordered" evidence="1">
    <location>
        <begin position="1"/>
        <end position="22"/>
    </location>
</feature>
<name>A0AAV5X0H3_9BILA</name>
<evidence type="ECO:0000313" key="3">
    <source>
        <dbReference type="Proteomes" id="UP001432322"/>
    </source>
</evidence>
<sequence>AKMRGGNQLSAPKIYIDRETGETHPTLMRRVSSSLRRSFRQVTGAIKRPLCRSRPESTYRSLTNEDVPEVKNDDETSQGKRERSKSCH</sequence>
<dbReference type="Proteomes" id="UP001432322">
    <property type="component" value="Unassembled WGS sequence"/>
</dbReference>
<feature type="non-terminal residue" evidence="2">
    <location>
        <position position="1"/>
    </location>
</feature>
<comment type="caution">
    <text evidence="2">The sequence shown here is derived from an EMBL/GenBank/DDBJ whole genome shotgun (WGS) entry which is preliminary data.</text>
</comment>
<reference evidence="2" key="1">
    <citation type="submission" date="2023-10" db="EMBL/GenBank/DDBJ databases">
        <title>Genome assembly of Pristionchus species.</title>
        <authorList>
            <person name="Yoshida K."/>
            <person name="Sommer R.J."/>
        </authorList>
    </citation>
    <scope>NUCLEOTIDE SEQUENCE</scope>
    <source>
        <strain evidence="2">RS5133</strain>
    </source>
</reference>
<evidence type="ECO:0000256" key="1">
    <source>
        <dbReference type="SAM" id="MobiDB-lite"/>
    </source>
</evidence>
<protein>
    <submittedName>
        <fullName evidence="2">Uncharacterized protein</fullName>
    </submittedName>
</protein>
<dbReference type="EMBL" id="BTSY01000007">
    <property type="protein sequence ID" value="GMT36533.1"/>
    <property type="molecule type" value="Genomic_DNA"/>
</dbReference>
<gene>
    <name evidence="2" type="ORF">PFISCL1PPCAC_27830</name>
</gene>
<evidence type="ECO:0000313" key="2">
    <source>
        <dbReference type="EMBL" id="GMT36533.1"/>
    </source>
</evidence>
<dbReference type="AlphaFoldDB" id="A0AAV5X0H3"/>
<proteinExistence type="predicted"/>
<feature type="compositionally biased region" description="Basic and acidic residues" evidence="1">
    <location>
        <begin position="68"/>
        <end position="88"/>
    </location>
</feature>
<keyword evidence="3" id="KW-1185">Reference proteome</keyword>
<accession>A0AAV5X0H3</accession>
<organism evidence="2 3">
    <name type="scientific">Pristionchus fissidentatus</name>
    <dbReference type="NCBI Taxonomy" id="1538716"/>
    <lineage>
        <taxon>Eukaryota</taxon>
        <taxon>Metazoa</taxon>
        <taxon>Ecdysozoa</taxon>
        <taxon>Nematoda</taxon>
        <taxon>Chromadorea</taxon>
        <taxon>Rhabditida</taxon>
        <taxon>Rhabditina</taxon>
        <taxon>Diplogasteromorpha</taxon>
        <taxon>Diplogasteroidea</taxon>
        <taxon>Neodiplogasteridae</taxon>
        <taxon>Pristionchus</taxon>
    </lineage>
</organism>
<feature type="region of interest" description="Disordered" evidence="1">
    <location>
        <begin position="46"/>
        <end position="88"/>
    </location>
</feature>